<dbReference type="InterPro" id="IPR010920">
    <property type="entry name" value="LSM_dom_sf"/>
</dbReference>
<dbReference type="Pfam" id="PF00924">
    <property type="entry name" value="MS_channel_2nd"/>
    <property type="match status" value="1"/>
</dbReference>
<dbReference type="GO" id="GO:0006874">
    <property type="term" value="P:intracellular calcium ion homeostasis"/>
    <property type="evidence" value="ECO:0007669"/>
    <property type="project" value="TreeGrafter"/>
</dbReference>
<dbReference type="PIRSF" id="PIRSF017209">
    <property type="entry name" value="Memb_At2g17000_prd"/>
    <property type="match status" value="1"/>
</dbReference>
<name>A0A9P4S428_9PEZI</name>
<dbReference type="PROSITE" id="PS50222">
    <property type="entry name" value="EF_HAND_2"/>
    <property type="match status" value="1"/>
</dbReference>
<feature type="transmembrane region" description="Helical" evidence="8">
    <location>
        <begin position="518"/>
        <end position="540"/>
    </location>
</feature>
<dbReference type="Gene3D" id="2.30.30.60">
    <property type="match status" value="1"/>
</dbReference>
<evidence type="ECO:0000256" key="7">
    <source>
        <dbReference type="SAM" id="MobiDB-lite"/>
    </source>
</evidence>
<dbReference type="PROSITE" id="PS00018">
    <property type="entry name" value="EF_HAND_1"/>
    <property type="match status" value="1"/>
</dbReference>
<accession>A0A9P4S428</accession>
<feature type="compositionally biased region" description="Basic and acidic residues" evidence="7">
    <location>
        <begin position="132"/>
        <end position="143"/>
    </location>
</feature>
<keyword evidence="11" id="KW-1185">Reference proteome</keyword>
<sequence>MGSDGRSSASRVDLLQASLEKEPMNMKTVSKFSLALRTTPEEACQLILAEEWSARATVCSMRTAISPADDVGAPKEKVIPSGQVSIPSSTIAADSVLSSEKKATGLTVSTLEIQDGSEKGHNPFHHFRGRRRISDPTAGRKEEQQKIGYDGEEDTVNKLGRIYKAILDFHLITRYAVYILPVSALLAIPIAIFATIHSNARADGIRLLGLFIWLQIIWISLWVGKLIAKMVPYIFTFFCGIVSSGTRKYRLILVAIEVPISLLAWAVVAWATVPVIKSFDKHRPNPEWINTLRRVILASICVAACFVFEKVIVQLVGINYHRKQFNARIHASKHKVRLLDAMYEESRRLFPTYCSEFMDEDYTILTGLSQGSLLSRSSSAPLKIINNIGRAGETVTSAFGNMASEITGGQVAGTTAAHSIVIEALEMKTSTEALARRLWMSFVAEGHDALYQKDIEDIFGSGRLQEAEDIFATLDADCNGDISMEEMVITVVEIARERKAIARSMHDVNQAVRVLDRFLGVIVLIAVGMIYAAFFSSGFAKYMATIGTQIAAVSFALAGTAQEFLGSCIFLFVKHPYDVGDTVLIDKTSLIVEHISLLYTTFRRLDSNRTVQIPNIVNNTMWIENITRSQAMKEQISLAISPSTSNDDIDLLKREMQHFVLSADNKRDFNPAVEIELLGVGDMTKLELRLEVTHKSNWANEPLRAARRNKLMTALLAALRAVPIYPPAGGDAALGDYNRPAYSVAVSETEAAEARKKFAADKEAKRLVPTVQGEAEKATDAGISSGAQHGLRPADLHSRPVSRSSMESRREGRTGLRKASQAEGTHEEFSRSVRRSGTFHQSKTARDGF</sequence>
<dbReference type="Proteomes" id="UP000799429">
    <property type="component" value="Unassembled WGS sequence"/>
</dbReference>
<dbReference type="GO" id="GO:0005509">
    <property type="term" value="F:calcium ion binding"/>
    <property type="evidence" value="ECO:0007669"/>
    <property type="project" value="InterPro"/>
</dbReference>
<comment type="caution">
    <text evidence="10">The sequence shown here is derived from an EMBL/GenBank/DDBJ whole genome shotgun (WGS) entry which is preliminary data.</text>
</comment>
<dbReference type="EMBL" id="MU006106">
    <property type="protein sequence ID" value="KAF2835868.1"/>
    <property type="molecule type" value="Genomic_DNA"/>
</dbReference>
<feature type="domain" description="EF-hand" evidence="9">
    <location>
        <begin position="462"/>
        <end position="497"/>
    </location>
</feature>
<feature type="transmembrane region" description="Helical" evidence="8">
    <location>
        <begin position="175"/>
        <end position="195"/>
    </location>
</feature>
<keyword evidence="3 8" id="KW-0812">Transmembrane</keyword>
<dbReference type="GO" id="GO:0005262">
    <property type="term" value="F:calcium channel activity"/>
    <property type="evidence" value="ECO:0007669"/>
    <property type="project" value="TreeGrafter"/>
</dbReference>
<proteinExistence type="inferred from homology"/>
<dbReference type="InterPro" id="IPR006685">
    <property type="entry name" value="MscS_channel_2nd"/>
</dbReference>
<evidence type="ECO:0000256" key="1">
    <source>
        <dbReference type="ARBA" id="ARBA00004127"/>
    </source>
</evidence>
<organism evidence="10 11">
    <name type="scientific">Patellaria atrata CBS 101060</name>
    <dbReference type="NCBI Taxonomy" id="1346257"/>
    <lineage>
        <taxon>Eukaryota</taxon>
        <taxon>Fungi</taxon>
        <taxon>Dikarya</taxon>
        <taxon>Ascomycota</taxon>
        <taxon>Pezizomycotina</taxon>
        <taxon>Dothideomycetes</taxon>
        <taxon>Dothideomycetes incertae sedis</taxon>
        <taxon>Patellariales</taxon>
        <taxon>Patellariaceae</taxon>
        <taxon>Patellaria</taxon>
    </lineage>
</organism>
<evidence type="ECO:0000313" key="11">
    <source>
        <dbReference type="Proteomes" id="UP000799429"/>
    </source>
</evidence>
<dbReference type="InterPro" id="IPR058650">
    <property type="entry name" value="Msy1/2-like"/>
</dbReference>
<feature type="region of interest" description="Disordered" evidence="7">
    <location>
        <begin position="769"/>
        <end position="849"/>
    </location>
</feature>
<evidence type="ECO:0000256" key="3">
    <source>
        <dbReference type="ARBA" id="ARBA00022692"/>
    </source>
</evidence>
<dbReference type="InterPro" id="IPR018247">
    <property type="entry name" value="EF_Hand_1_Ca_BS"/>
</dbReference>
<comment type="subcellular location">
    <subcellularLocation>
        <location evidence="1">Endomembrane system</location>
        <topology evidence="1">Multi-pass membrane protein</topology>
    </subcellularLocation>
    <subcellularLocation>
        <location evidence="6">Endoplasmic reticulum membrane</location>
    </subcellularLocation>
</comment>
<dbReference type="InterPro" id="IPR002048">
    <property type="entry name" value="EF_hand_dom"/>
</dbReference>
<evidence type="ECO:0000259" key="9">
    <source>
        <dbReference type="PROSITE" id="PS50222"/>
    </source>
</evidence>
<feature type="transmembrane region" description="Helical" evidence="8">
    <location>
        <begin position="546"/>
        <end position="573"/>
    </location>
</feature>
<evidence type="ECO:0000313" key="10">
    <source>
        <dbReference type="EMBL" id="KAF2835868.1"/>
    </source>
</evidence>
<dbReference type="AlphaFoldDB" id="A0A9P4S428"/>
<feature type="transmembrane region" description="Helical" evidence="8">
    <location>
        <begin position="296"/>
        <end position="318"/>
    </location>
</feature>
<gene>
    <name evidence="10" type="ORF">M501DRAFT_987818</name>
</gene>
<comment type="similarity">
    <text evidence="2 6">Belongs to the MscS (TC 1.A.23) family.</text>
</comment>
<feature type="region of interest" description="Disordered" evidence="7">
    <location>
        <begin position="124"/>
        <end position="143"/>
    </location>
</feature>
<evidence type="ECO:0000256" key="8">
    <source>
        <dbReference type="SAM" id="Phobius"/>
    </source>
</evidence>
<evidence type="ECO:0000256" key="4">
    <source>
        <dbReference type="ARBA" id="ARBA00022989"/>
    </source>
</evidence>
<dbReference type="OrthoDB" id="544685at2759"/>
<keyword evidence="4 8" id="KW-1133">Transmembrane helix</keyword>
<dbReference type="InterPro" id="IPR023408">
    <property type="entry name" value="MscS_beta-dom_sf"/>
</dbReference>
<protein>
    <recommendedName>
        <fullName evidence="6">Mechanosensitive ion channel protein</fullName>
    </recommendedName>
</protein>
<dbReference type="PANTHER" id="PTHR31323:SF14">
    <property type="entry name" value="MECHANOSENSITIVE ION CHANNEL PROTEIN MSY2"/>
    <property type="match status" value="1"/>
</dbReference>
<dbReference type="InterPro" id="IPR016688">
    <property type="entry name" value="MscS-like_plants/fungi"/>
</dbReference>
<keyword evidence="5 6" id="KW-0472">Membrane</keyword>
<dbReference type="SUPFAM" id="SSF50182">
    <property type="entry name" value="Sm-like ribonucleoproteins"/>
    <property type="match status" value="1"/>
</dbReference>
<dbReference type="GO" id="GO:0005789">
    <property type="term" value="C:endoplasmic reticulum membrane"/>
    <property type="evidence" value="ECO:0007669"/>
    <property type="project" value="UniProtKB-SubCell"/>
</dbReference>
<evidence type="ECO:0000256" key="2">
    <source>
        <dbReference type="ARBA" id="ARBA00008017"/>
    </source>
</evidence>
<evidence type="ECO:0000256" key="5">
    <source>
        <dbReference type="ARBA" id="ARBA00023136"/>
    </source>
</evidence>
<dbReference type="PANTHER" id="PTHR31323">
    <property type="entry name" value="MECHANOSENSITIVE ION CHANNEL PROTEIN MSY2"/>
    <property type="match status" value="1"/>
</dbReference>
<evidence type="ECO:0000256" key="6">
    <source>
        <dbReference type="PIRNR" id="PIRNR017209"/>
    </source>
</evidence>
<keyword evidence="6" id="KW-0256">Endoplasmic reticulum</keyword>
<feature type="transmembrane region" description="Helical" evidence="8">
    <location>
        <begin position="253"/>
        <end position="276"/>
    </location>
</feature>
<dbReference type="Pfam" id="PF25886">
    <property type="entry name" value="Msy1"/>
    <property type="match status" value="1"/>
</dbReference>
<reference evidence="10" key="1">
    <citation type="journal article" date="2020" name="Stud. Mycol.">
        <title>101 Dothideomycetes genomes: a test case for predicting lifestyles and emergence of pathogens.</title>
        <authorList>
            <person name="Haridas S."/>
            <person name="Albert R."/>
            <person name="Binder M."/>
            <person name="Bloem J."/>
            <person name="Labutti K."/>
            <person name="Salamov A."/>
            <person name="Andreopoulos B."/>
            <person name="Baker S."/>
            <person name="Barry K."/>
            <person name="Bills G."/>
            <person name="Bluhm B."/>
            <person name="Cannon C."/>
            <person name="Castanera R."/>
            <person name="Culley D."/>
            <person name="Daum C."/>
            <person name="Ezra D."/>
            <person name="Gonzalez J."/>
            <person name="Henrissat B."/>
            <person name="Kuo A."/>
            <person name="Liang C."/>
            <person name="Lipzen A."/>
            <person name="Lutzoni F."/>
            <person name="Magnuson J."/>
            <person name="Mondo S."/>
            <person name="Nolan M."/>
            <person name="Ohm R."/>
            <person name="Pangilinan J."/>
            <person name="Park H.-J."/>
            <person name="Ramirez L."/>
            <person name="Alfaro M."/>
            <person name="Sun H."/>
            <person name="Tritt A."/>
            <person name="Yoshinaga Y."/>
            <person name="Zwiers L.-H."/>
            <person name="Turgeon B."/>
            <person name="Goodwin S."/>
            <person name="Spatafora J."/>
            <person name="Crous P."/>
            <person name="Grigoriev I."/>
        </authorList>
    </citation>
    <scope>NUCLEOTIDE SEQUENCE</scope>
    <source>
        <strain evidence="10">CBS 101060</strain>
    </source>
</reference>